<reference evidence="1" key="1">
    <citation type="submission" date="2019-12" db="EMBL/GenBank/DDBJ databases">
        <title>Genome sequencing and annotation of Brassica cretica.</title>
        <authorList>
            <person name="Studholme D.J."/>
            <person name="Sarris P."/>
        </authorList>
    </citation>
    <scope>NUCLEOTIDE SEQUENCE</scope>
    <source>
        <strain evidence="1">PFS-109/04</strain>
        <tissue evidence="1">Leaf</tissue>
    </source>
</reference>
<organism evidence="1 2">
    <name type="scientific">Brassica cretica</name>
    <name type="common">Mustard</name>
    <dbReference type="NCBI Taxonomy" id="69181"/>
    <lineage>
        <taxon>Eukaryota</taxon>
        <taxon>Viridiplantae</taxon>
        <taxon>Streptophyta</taxon>
        <taxon>Embryophyta</taxon>
        <taxon>Tracheophyta</taxon>
        <taxon>Spermatophyta</taxon>
        <taxon>Magnoliopsida</taxon>
        <taxon>eudicotyledons</taxon>
        <taxon>Gunneridae</taxon>
        <taxon>Pentapetalae</taxon>
        <taxon>rosids</taxon>
        <taxon>malvids</taxon>
        <taxon>Brassicales</taxon>
        <taxon>Brassicaceae</taxon>
        <taxon>Brassiceae</taxon>
        <taxon>Brassica</taxon>
    </lineage>
</organism>
<gene>
    <name evidence="1" type="ORF">F2Q69_00012335</name>
</gene>
<accession>A0A8S9QW83</accession>
<name>A0A8S9QW83_BRACR</name>
<sequence>MSANSSDLDNSQFIKTTPCNLVFLMSVFDNNKFVTSIKSINVVIHNIFESTTCSILIEGCCETSSFGNMLFAFFMTDDNNNLCLPHNILRI</sequence>
<comment type="caution">
    <text evidence="1">The sequence shown here is derived from an EMBL/GenBank/DDBJ whole genome shotgun (WGS) entry which is preliminary data.</text>
</comment>
<evidence type="ECO:0000313" key="2">
    <source>
        <dbReference type="Proteomes" id="UP000712600"/>
    </source>
</evidence>
<proteinExistence type="predicted"/>
<dbReference type="Proteomes" id="UP000712600">
    <property type="component" value="Unassembled WGS sequence"/>
</dbReference>
<dbReference type="EMBL" id="QGKX02000996">
    <property type="protein sequence ID" value="KAF3556723.1"/>
    <property type="molecule type" value="Genomic_DNA"/>
</dbReference>
<dbReference type="AlphaFoldDB" id="A0A8S9QW83"/>
<protein>
    <submittedName>
        <fullName evidence="1">Uncharacterized protein</fullName>
    </submittedName>
</protein>
<evidence type="ECO:0000313" key="1">
    <source>
        <dbReference type="EMBL" id="KAF3556723.1"/>
    </source>
</evidence>